<dbReference type="OrthoDB" id="9815441at2"/>
<dbReference type="InterPro" id="IPR050266">
    <property type="entry name" value="AB_hydrolase_sf"/>
</dbReference>
<reference evidence="2 3" key="1">
    <citation type="submission" date="2017-12" db="EMBL/GenBank/DDBJ databases">
        <authorList>
            <person name="Hurst M.R.H."/>
        </authorList>
    </citation>
    <scope>NUCLEOTIDE SEQUENCE [LARGE SCALE GENOMIC DNA]</scope>
    <source>
        <strain evidence="2 3">SY-3-19</strain>
    </source>
</reference>
<organism evidence="2 3">
    <name type="scientific">Hyphococcus luteus</name>
    <dbReference type="NCBI Taxonomy" id="2058213"/>
    <lineage>
        <taxon>Bacteria</taxon>
        <taxon>Pseudomonadati</taxon>
        <taxon>Pseudomonadota</taxon>
        <taxon>Alphaproteobacteria</taxon>
        <taxon>Parvularculales</taxon>
        <taxon>Parvularculaceae</taxon>
        <taxon>Hyphococcus</taxon>
    </lineage>
</organism>
<proteinExistence type="predicted"/>
<keyword evidence="3" id="KW-1185">Reference proteome</keyword>
<evidence type="ECO:0000313" key="2">
    <source>
        <dbReference type="EMBL" id="PQA85723.1"/>
    </source>
</evidence>
<dbReference type="GO" id="GO:0016020">
    <property type="term" value="C:membrane"/>
    <property type="evidence" value="ECO:0007669"/>
    <property type="project" value="TreeGrafter"/>
</dbReference>
<dbReference type="Proteomes" id="UP000239504">
    <property type="component" value="Unassembled WGS sequence"/>
</dbReference>
<dbReference type="SUPFAM" id="SSF53474">
    <property type="entry name" value="alpha/beta-Hydrolases"/>
    <property type="match status" value="1"/>
</dbReference>
<dbReference type="Pfam" id="PF00561">
    <property type="entry name" value="Abhydrolase_1"/>
    <property type="match status" value="1"/>
</dbReference>
<sequence length="253" mass="27976">MFGDFKEISYVAPLPEPLENDAFHRAGEGEWRVIVFPGTPCNKLLFTRFLLTAPPGLDMVVLSRPGFGRRQPQVYTDFDDQVAAARPFLPKSCGGGDFGDKKIVTLGVSYGGELALKTALDFPEAVKGVVTVAALIEEPHDYALQIEKLGDVEGIEQYVPNRWLKVRKEVAGRRTQIGPLLDRLSGITAPVEVVHGDFDAVVPKSNARKLMDALPDGKGEMEIVPAGTHYLELQYPRRLHKAIERVIERSEAR</sequence>
<dbReference type="RefSeq" id="WP_104832362.1">
    <property type="nucleotide sequence ID" value="NZ_PJCH01000017.1"/>
</dbReference>
<dbReference type="InterPro" id="IPR000073">
    <property type="entry name" value="AB_hydrolase_1"/>
</dbReference>
<dbReference type="PANTHER" id="PTHR43798:SF33">
    <property type="entry name" value="HYDROLASE, PUTATIVE (AFU_ORTHOLOGUE AFUA_2G14860)-RELATED"/>
    <property type="match status" value="1"/>
</dbReference>
<dbReference type="PANTHER" id="PTHR43798">
    <property type="entry name" value="MONOACYLGLYCEROL LIPASE"/>
    <property type="match status" value="1"/>
</dbReference>
<dbReference type="Gene3D" id="3.40.50.1820">
    <property type="entry name" value="alpha/beta hydrolase"/>
    <property type="match status" value="1"/>
</dbReference>
<dbReference type="EMBL" id="PJCH01000017">
    <property type="protein sequence ID" value="PQA85723.1"/>
    <property type="molecule type" value="Genomic_DNA"/>
</dbReference>
<feature type="domain" description="AB hydrolase-1" evidence="1">
    <location>
        <begin position="33"/>
        <end position="143"/>
    </location>
</feature>
<name>A0A2S7JZP3_9PROT</name>
<comment type="caution">
    <text evidence="2">The sequence shown here is derived from an EMBL/GenBank/DDBJ whole genome shotgun (WGS) entry which is preliminary data.</text>
</comment>
<evidence type="ECO:0000313" key="3">
    <source>
        <dbReference type="Proteomes" id="UP000239504"/>
    </source>
</evidence>
<dbReference type="InterPro" id="IPR029058">
    <property type="entry name" value="AB_hydrolase_fold"/>
</dbReference>
<gene>
    <name evidence="2" type="ORF">CW354_22625</name>
</gene>
<dbReference type="AlphaFoldDB" id="A0A2S7JZP3"/>
<accession>A0A2S7JZP3</accession>
<evidence type="ECO:0000259" key="1">
    <source>
        <dbReference type="Pfam" id="PF00561"/>
    </source>
</evidence>
<protein>
    <recommendedName>
        <fullName evidence="1">AB hydrolase-1 domain-containing protein</fullName>
    </recommendedName>
</protein>